<accession>Q08VW9</accession>
<reference evidence="2 3" key="1">
    <citation type="submission" date="2006-04" db="EMBL/GenBank/DDBJ databases">
        <authorList>
            <person name="Nierman W.C."/>
        </authorList>
    </citation>
    <scope>NUCLEOTIDE SEQUENCE [LARGE SCALE GENOMIC DNA]</scope>
    <source>
        <strain evidence="2 3">DW4/3-1</strain>
    </source>
</reference>
<proteinExistence type="predicted"/>
<organism evidence="2 3">
    <name type="scientific">Stigmatella aurantiaca (strain DW4/3-1)</name>
    <dbReference type="NCBI Taxonomy" id="378806"/>
    <lineage>
        <taxon>Bacteria</taxon>
        <taxon>Pseudomonadati</taxon>
        <taxon>Myxococcota</taxon>
        <taxon>Myxococcia</taxon>
        <taxon>Myxococcales</taxon>
        <taxon>Cystobacterineae</taxon>
        <taxon>Archangiaceae</taxon>
        <taxon>Stigmatella</taxon>
    </lineage>
</organism>
<dbReference type="AlphaFoldDB" id="Q08VW9"/>
<name>Q08VW9_STIAD</name>
<sequence>MRGTGGCRDAGGARREHASAGLVLGPCRGERGRGCHGRPAAHAPTVRGLALHLHGRGQLENRRLSQHHRAHGEGAHHQHLPEAQGGEPHADGDAGMPARPGTPCLRLRGSDGTKVPWEARRTGLILAALPSLHWPTGTDPPCPGLASLSSGLGRGDELERPGEHLGLLEAQVRERLEVELHLAQPAHAAVHAHEEVGPEELGRQALRGAELLADEEAAPRGQRRVRGLHQRARRLRGPVMQHAHEGDGVVAARQRLAQEVSAHEAQAPAQRVLLARMGDEPLRGGQVVDVHGEPGVLFQQARRQRPIPAAHLQQLLAGPPQLAAVGAEHLEDGAQPRGHAGLEARHLLRGARGPIEGLARHAALAAQHLGQVAVQRAPVVLLPVPLQRVGAHHGFRRRAQARGRRVARLHDRVRGLFALHQPQALQTVEELVEPPGHQAVARAQLAQRHRALLQRLQQPHLARRLHHVEGARAVVQQVQERTRRSGLPTHAASFRASATS</sequence>
<protein>
    <submittedName>
        <fullName evidence="2">Uncharacterized protein</fullName>
    </submittedName>
</protein>
<evidence type="ECO:0000256" key="1">
    <source>
        <dbReference type="SAM" id="MobiDB-lite"/>
    </source>
</evidence>
<comment type="caution">
    <text evidence="2">The sequence shown here is derived from an EMBL/GenBank/DDBJ whole genome shotgun (WGS) entry which is preliminary data.</text>
</comment>
<feature type="region of interest" description="Disordered" evidence="1">
    <location>
        <begin position="480"/>
        <end position="500"/>
    </location>
</feature>
<feature type="region of interest" description="Disordered" evidence="1">
    <location>
        <begin position="64"/>
        <end position="111"/>
    </location>
</feature>
<evidence type="ECO:0000313" key="2">
    <source>
        <dbReference type="EMBL" id="EAU64638.1"/>
    </source>
</evidence>
<dbReference type="EMBL" id="AAMD01000109">
    <property type="protein sequence ID" value="EAU64638.1"/>
    <property type="molecule type" value="Genomic_DNA"/>
</dbReference>
<evidence type="ECO:0000313" key="3">
    <source>
        <dbReference type="Proteomes" id="UP000032702"/>
    </source>
</evidence>
<gene>
    <name evidence="2" type="ORF">STIAU_5678</name>
</gene>
<dbReference type="Proteomes" id="UP000032702">
    <property type="component" value="Unassembled WGS sequence"/>
</dbReference>
<feature type="compositionally biased region" description="Basic and acidic residues" evidence="1">
    <location>
        <begin position="71"/>
        <end position="80"/>
    </location>
</feature>